<dbReference type="PROSITE" id="PS01124">
    <property type="entry name" value="HTH_ARAC_FAMILY_2"/>
    <property type="match status" value="1"/>
</dbReference>
<dbReference type="EMBL" id="CP028923">
    <property type="protein sequence ID" value="QCK14278.1"/>
    <property type="molecule type" value="Genomic_DNA"/>
</dbReference>
<evidence type="ECO:0000313" key="5">
    <source>
        <dbReference type="EMBL" id="QCK14278.1"/>
    </source>
</evidence>
<dbReference type="Pfam" id="PF12833">
    <property type="entry name" value="HTH_18"/>
    <property type="match status" value="1"/>
</dbReference>
<proteinExistence type="predicted"/>
<dbReference type="AlphaFoldDB" id="A0A4D7K4C8"/>
<dbReference type="InterPro" id="IPR032687">
    <property type="entry name" value="AraC-type_N"/>
</dbReference>
<dbReference type="RefSeq" id="WP_137089868.1">
    <property type="nucleotide sequence ID" value="NZ_CP028923.1"/>
</dbReference>
<dbReference type="OrthoDB" id="5582699at2"/>
<dbReference type="KEGG" id="fpf:DCC35_05725"/>
<keyword evidence="3" id="KW-0804">Transcription</keyword>
<dbReference type="PANTHER" id="PTHR47894">
    <property type="entry name" value="HTH-TYPE TRANSCRIPTIONAL REGULATOR GADX"/>
    <property type="match status" value="1"/>
</dbReference>
<reference evidence="5 6" key="1">
    <citation type="submission" date="2018-04" db="EMBL/GenBank/DDBJ databases">
        <title>Complete genome uncultured novel isolate.</title>
        <authorList>
            <person name="Merlino G."/>
        </authorList>
    </citation>
    <scope>NUCLEOTIDE SEQUENCE [LARGE SCALE GENOMIC DNA]</scope>
    <source>
        <strain evidence="6">R1DC9</strain>
    </source>
</reference>
<dbReference type="InterPro" id="IPR018060">
    <property type="entry name" value="HTH_AraC"/>
</dbReference>
<evidence type="ECO:0000313" key="6">
    <source>
        <dbReference type="Proteomes" id="UP000298616"/>
    </source>
</evidence>
<name>A0A4D7K4C8_9BACT</name>
<keyword evidence="6" id="KW-1185">Reference proteome</keyword>
<evidence type="ECO:0000256" key="2">
    <source>
        <dbReference type="ARBA" id="ARBA00023125"/>
    </source>
</evidence>
<feature type="domain" description="HTH araC/xylS-type" evidence="4">
    <location>
        <begin position="230"/>
        <end position="328"/>
    </location>
</feature>
<accession>A0A4D7K4C8</accession>
<evidence type="ECO:0000256" key="3">
    <source>
        <dbReference type="ARBA" id="ARBA00023163"/>
    </source>
</evidence>
<evidence type="ECO:0000256" key="1">
    <source>
        <dbReference type="ARBA" id="ARBA00023015"/>
    </source>
</evidence>
<dbReference type="PANTHER" id="PTHR47894:SF1">
    <property type="entry name" value="HTH-TYPE TRANSCRIPTIONAL REGULATOR VQSM"/>
    <property type="match status" value="1"/>
</dbReference>
<organism evidence="5 6">
    <name type="scientific">Mangrovivirga cuniculi</name>
    <dbReference type="NCBI Taxonomy" id="2715131"/>
    <lineage>
        <taxon>Bacteria</taxon>
        <taxon>Pseudomonadati</taxon>
        <taxon>Bacteroidota</taxon>
        <taxon>Cytophagia</taxon>
        <taxon>Cytophagales</taxon>
        <taxon>Mangrovivirgaceae</taxon>
        <taxon>Mangrovivirga</taxon>
    </lineage>
</organism>
<keyword evidence="2" id="KW-0238">DNA-binding</keyword>
<dbReference type="SUPFAM" id="SSF46689">
    <property type="entry name" value="Homeodomain-like"/>
    <property type="match status" value="1"/>
</dbReference>
<dbReference type="Gene3D" id="1.10.10.60">
    <property type="entry name" value="Homeodomain-like"/>
    <property type="match status" value="1"/>
</dbReference>
<dbReference type="InterPro" id="IPR020449">
    <property type="entry name" value="Tscrpt_reg_AraC-type_HTH"/>
</dbReference>
<protein>
    <recommendedName>
        <fullName evidence="4">HTH araC/xylS-type domain-containing protein</fullName>
    </recommendedName>
</protein>
<dbReference type="GO" id="GO:0000976">
    <property type="term" value="F:transcription cis-regulatory region binding"/>
    <property type="evidence" value="ECO:0007669"/>
    <property type="project" value="TreeGrafter"/>
</dbReference>
<dbReference type="PRINTS" id="PR00032">
    <property type="entry name" value="HTHARAC"/>
</dbReference>
<dbReference type="Proteomes" id="UP000298616">
    <property type="component" value="Chromosome"/>
</dbReference>
<dbReference type="SMART" id="SM00342">
    <property type="entry name" value="HTH_ARAC"/>
    <property type="match status" value="1"/>
</dbReference>
<dbReference type="GO" id="GO:0003700">
    <property type="term" value="F:DNA-binding transcription factor activity"/>
    <property type="evidence" value="ECO:0007669"/>
    <property type="project" value="InterPro"/>
</dbReference>
<gene>
    <name evidence="5" type="ORF">DCC35_05725</name>
</gene>
<keyword evidence="1" id="KW-0805">Transcription regulation</keyword>
<dbReference type="GO" id="GO:0005829">
    <property type="term" value="C:cytosol"/>
    <property type="evidence" value="ECO:0007669"/>
    <property type="project" value="TreeGrafter"/>
</dbReference>
<dbReference type="InterPro" id="IPR009057">
    <property type="entry name" value="Homeodomain-like_sf"/>
</dbReference>
<dbReference type="Pfam" id="PF12625">
    <property type="entry name" value="Arabinose_bd"/>
    <property type="match status" value="1"/>
</dbReference>
<evidence type="ECO:0000259" key="4">
    <source>
        <dbReference type="PROSITE" id="PS01124"/>
    </source>
</evidence>
<sequence length="328" mass="37058">MKYISVNLYRKVINHALAEGMTEDEFQHLSTPISDLDSIQAVPANEFFALHEMIDEKLGPGFSVRVGQQMKIADYGVLGLSWRTCSWAGEIFDRSERYFKLLSNTYIFKVDKKPDKSVIYLQREPHRRGLELSNEATLSATVVVLQAMTETAIRPVEVSFKHSPPKDLSSYKDAFQCCILFNQPHYSITYKTSDLETRTAKADSSINSFLVARVEEEASGLKISGSKLVYDVEKLIKDALPSGIPSIHQIAEHIGMSNRTLTRRLSESGVSYRDLIKKTQEEVAKHLLKSTSRSIAEIAFETGFSEQSAFNRAFKRWSGLSPVEFRKS</sequence>